<evidence type="ECO:0000256" key="1">
    <source>
        <dbReference type="SAM" id="Phobius"/>
    </source>
</evidence>
<dbReference type="InterPro" id="IPR019074">
    <property type="entry name" value="YabQ"/>
</dbReference>
<evidence type="ECO:0000313" key="3">
    <source>
        <dbReference type="Proteomes" id="UP000886889"/>
    </source>
</evidence>
<keyword evidence="1" id="KW-0812">Transmembrane</keyword>
<comment type="caution">
    <text evidence="2">The sequence shown here is derived from an EMBL/GenBank/DDBJ whole genome shotgun (WGS) entry which is preliminary data.</text>
</comment>
<dbReference type="AlphaFoldDB" id="A0A9D1T7U2"/>
<organism evidence="2 3">
    <name type="scientific">Candidatus Merdiplasma excrementigallinarum</name>
    <dbReference type="NCBI Taxonomy" id="2840864"/>
    <lineage>
        <taxon>Bacteria</taxon>
        <taxon>Bacillati</taxon>
        <taxon>Bacillota</taxon>
        <taxon>Clostridia</taxon>
        <taxon>Lachnospirales</taxon>
        <taxon>Lachnospiraceae</taxon>
        <taxon>Lachnospiraceae incertae sedis</taxon>
        <taxon>Candidatus Merdiplasma</taxon>
    </lineage>
</organism>
<dbReference type="NCBIfam" id="TIGR02893">
    <property type="entry name" value="spore_yabQ"/>
    <property type="match status" value="1"/>
</dbReference>
<gene>
    <name evidence="2" type="ORF">IAC80_01765</name>
</gene>
<keyword evidence="1" id="KW-0472">Membrane</keyword>
<feature type="transmembrane region" description="Helical" evidence="1">
    <location>
        <begin position="12"/>
        <end position="32"/>
    </location>
</feature>
<reference evidence="2" key="2">
    <citation type="journal article" date="2021" name="PeerJ">
        <title>Extensive microbial diversity within the chicken gut microbiome revealed by metagenomics and culture.</title>
        <authorList>
            <person name="Gilroy R."/>
            <person name="Ravi A."/>
            <person name="Getino M."/>
            <person name="Pursley I."/>
            <person name="Horton D.L."/>
            <person name="Alikhan N.F."/>
            <person name="Baker D."/>
            <person name="Gharbi K."/>
            <person name="Hall N."/>
            <person name="Watson M."/>
            <person name="Adriaenssens E.M."/>
            <person name="Foster-Nyarko E."/>
            <person name="Jarju S."/>
            <person name="Secka A."/>
            <person name="Antonio M."/>
            <person name="Oren A."/>
            <person name="Chaudhuri R.R."/>
            <person name="La Ragione R."/>
            <person name="Hildebrand F."/>
            <person name="Pallen M.J."/>
        </authorList>
    </citation>
    <scope>NUCLEOTIDE SEQUENCE</scope>
    <source>
        <strain evidence="2">ChiBcec6-7307</strain>
    </source>
</reference>
<name>A0A9D1T7U2_9FIRM</name>
<dbReference type="Proteomes" id="UP000886889">
    <property type="component" value="Unassembled WGS sequence"/>
</dbReference>
<dbReference type="EMBL" id="DVOS01000022">
    <property type="protein sequence ID" value="HIV22645.1"/>
    <property type="molecule type" value="Genomic_DNA"/>
</dbReference>
<accession>A0A9D1T7U2</accession>
<sequence>MSGLIYEEAKVFLVFVLHGICLLFGSDLLRAWRTVVPHGPVWTGIEDVLFWFGAGVWSFILVFLFQDGQLRLYMAAAAGGGMLLYRKIAGKRVARGLSWIFRLPIRLFSFFWKKIDIFCHKTIAKFAEKG</sequence>
<feature type="transmembrane region" description="Helical" evidence="1">
    <location>
        <begin position="48"/>
        <end position="65"/>
    </location>
</feature>
<protein>
    <submittedName>
        <fullName evidence="2">Spore cortex biosynthesis protein YabQ</fullName>
    </submittedName>
</protein>
<reference evidence="2" key="1">
    <citation type="submission" date="2020-10" db="EMBL/GenBank/DDBJ databases">
        <authorList>
            <person name="Gilroy R."/>
        </authorList>
    </citation>
    <scope>NUCLEOTIDE SEQUENCE</scope>
    <source>
        <strain evidence="2">ChiBcec6-7307</strain>
    </source>
</reference>
<keyword evidence="1" id="KW-1133">Transmembrane helix</keyword>
<proteinExistence type="predicted"/>
<evidence type="ECO:0000313" key="2">
    <source>
        <dbReference type="EMBL" id="HIV22645.1"/>
    </source>
</evidence>
<dbReference type="Pfam" id="PF09578">
    <property type="entry name" value="Spore_YabQ"/>
    <property type="match status" value="1"/>
</dbReference>